<feature type="transmembrane region" description="Helical" evidence="15">
    <location>
        <begin position="32"/>
        <end position="51"/>
    </location>
</feature>
<feature type="transmembrane region" description="Helical" evidence="15">
    <location>
        <begin position="427"/>
        <end position="447"/>
    </location>
</feature>
<keyword evidence="18" id="KW-1185">Reference proteome</keyword>
<name>A0ABT2FCW6_9NEIS</name>
<dbReference type="RefSeq" id="WP_259291843.1">
    <property type="nucleotide sequence ID" value="NZ_JANUXW010000005.1"/>
</dbReference>
<evidence type="ECO:0000256" key="4">
    <source>
        <dbReference type="ARBA" id="ARBA00022519"/>
    </source>
</evidence>
<dbReference type="SMART" id="SM00382">
    <property type="entry name" value="AAA"/>
    <property type="match status" value="1"/>
</dbReference>
<comment type="similarity">
    <text evidence="2">Belongs to the etk/wzc family.</text>
</comment>
<evidence type="ECO:0000313" key="18">
    <source>
        <dbReference type="Proteomes" id="UP001166947"/>
    </source>
</evidence>
<keyword evidence="5 17" id="KW-0808">Transferase</keyword>
<dbReference type="GO" id="GO:0004715">
    <property type="term" value="F:non-membrane spanning protein tyrosine kinase activity"/>
    <property type="evidence" value="ECO:0007669"/>
    <property type="project" value="UniProtKB-EC"/>
</dbReference>
<evidence type="ECO:0000256" key="13">
    <source>
        <dbReference type="ARBA" id="ARBA00053015"/>
    </source>
</evidence>
<keyword evidence="10 15" id="KW-1133">Transmembrane helix</keyword>
<dbReference type="Gene3D" id="3.40.50.300">
    <property type="entry name" value="P-loop containing nucleotide triphosphate hydrolases"/>
    <property type="match status" value="1"/>
</dbReference>
<keyword evidence="14" id="KW-0175">Coiled coil</keyword>
<dbReference type="InterPro" id="IPR003593">
    <property type="entry name" value="AAA+_ATPase"/>
</dbReference>
<evidence type="ECO:0000256" key="2">
    <source>
        <dbReference type="ARBA" id="ARBA00008883"/>
    </source>
</evidence>
<proteinExistence type="inferred from homology"/>
<keyword evidence="4" id="KW-0997">Cell inner membrane</keyword>
<feature type="domain" description="AAA+ ATPase" evidence="16">
    <location>
        <begin position="529"/>
        <end position="693"/>
    </location>
</feature>
<dbReference type="PANTHER" id="PTHR32309">
    <property type="entry name" value="TYROSINE-PROTEIN KINASE"/>
    <property type="match status" value="1"/>
</dbReference>
<dbReference type="NCBIfam" id="TIGR01007">
    <property type="entry name" value="eps_fam"/>
    <property type="match status" value="1"/>
</dbReference>
<evidence type="ECO:0000256" key="8">
    <source>
        <dbReference type="ARBA" id="ARBA00022777"/>
    </source>
</evidence>
<keyword evidence="11 15" id="KW-0472">Membrane</keyword>
<keyword evidence="6 15" id="KW-0812">Transmembrane</keyword>
<dbReference type="Proteomes" id="UP001166947">
    <property type="component" value="Unassembled WGS sequence"/>
</dbReference>
<organism evidence="17 18">
    <name type="scientific">Neisseria montereyensis</name>
    <dbReference type="NCBI Taxonomy" id="2973938"/>
    <lineage>
        <taxon>Bacteria</taxon>
        <taxon>Pseudomonadati</taxon>
        <taxon>Pseudomonadota</taxon>
        <taxon>Betaproteobacteria</taxon>
        <taxon>Neisseriales</taxon>
        <taxon>Neisseriaceae</taxon>
        <taxon>Neisseria</taxon>
    </lineage>
</organism>
<sequence length="725" mass="80045">MAKQYSAFSPNNSNSGEIDLGLQLRNLLNYKYPILIAVAAGGLLGALYSFAATPVYRADAMLEIETKQNQILAEINNMLNARETPPTSEAELELIQSRLVLGQTVDDLQLAQTVTPKYFPIIGGLVHNLSSDIDPEIRIHTFTVGDEWLNQPFILTNQNNKLYTVELPDGRTVNGTVGQPLKIGPRTTLQINQILAESGQRFTLLKHSKLSAIENLKENLTVSSKGKTSPIINLAYRGTEPDKITRILNSIADNYVNQNINRDVQVAASGLAFISEELPRLKSTLQDAENKLNEYRRQTGSLDIPIESKGALESLVDIETQITMLRTEEAGLAELFTPEHPNYKAVLDKLSVLEKARDKINQQIAELPNTQQEVIRLTRDVETNQATYTQLLAKQQELNIMKASAQGNVWIVDYADVPELPVEPRKAVIIFLTALFAGGITAAWYMIRSILRHGLSRPEEIEAMGLDVAALIPLSKTQHRRSAFGGKLKTRSGHTRPHYLLSLESPTDAAVEALRALRTNVYFSMADAKNNILMITGTTPGTGKSFISANLATLMAQSGKKVLLIDGDMRKGYLNDFFSATPDQGLSEILEGKLSPGQAVQETNISNLSFISHGELPENPSELLLDGRLSTLLNRARQRYDYVIVDTPPVLSVTDANIVGQQAGITLLVTRYNSTTERELDISVNRLVQSNIDIHGIILNGMKSEGIDGYGYYSSYTDYKPEAKK</sequence>
<dbReference type="InterPro" id="IPR032807">
    <property type="entry name" value="GNVR"/>
</dbReference>
<dbReference type="InterPro" id="IPR003856">
    <property type="entry name" value="LPS_length_determ_N"/>
</dbReference>
<protein>
    <submittedName>
        <fullName evidence="17">Polysaccharide biosynthesis tyrosine autokinase</fullName>
        <ecNumber evidence="17">2.7.10.2</ecNumber>
    </submittedName>
</protein>
<accession>A0ABT2FCW6</accession>
<dbReference type="SUPFAM" id="SSF52540">
    <property type="entry name" value="P-loop containing nucleoside triphosphate hydrolases"/>
    <property type="match status" value="1"/>
</dbReference>
<feature type="coiled-coil region" evidence="14">
    <location>
        <begin position="271"/>
        <end position="298"/>
    </location>
</feature>
<dbReference type="InterPro" id="IPR025669">
    <property type="entry name" value="AAA_dom"/>
</dbReference>
<feature type="coiled-coil region" evidence="14">
    <location>
        <begin position="343"/>
        <end position="373"/>
    </location>
</feature>
<gene>
    <name evidence="17" type="ORF">NXS09_07025</name>
</gene>
<reference evidence="17" key="2">
    <citation type="journal article" date="2023" name="Curr. Microbiol.">
        <title>Neisseria montereyensis sp. nov., Isolated from Oropharynx of California Sea Lion (Zalophus californianus): Genomic, Phylogenetic, and Phenotypic Study.</title>
        <authorList>
            <person name="Volokhov D.V."/>
            <person name="Zagorodnyaya T.A."/>
            <person name="Furtak V.A."/>
            <person name="Nattanmai G."/>
            <person name="Randall L."/>
            <person name="Jose S."/>
            <person name="Gao Y."/>
            <person name="Gulland F.M."/>
            <person name="Eisenberg T."/>
            <person name="Delmonte P."/>
            <person name="Blom J."/>
            <person name="Mitchell K.K."/>
        </authorList>
    </citation>
    <scope>NUCLEOTIDE SEQUENCE</scope>
    <source>
        <strain evidence="17">CSL10203-ORH2</strain>
    </source>
</reference>
<evidence type="ECO:0000256" key="14">
    <source>
        <dbReference type="SAM" id="Coils"/>
    </source>
</evidence>
<dbReference type="PANTHER" id="PTHR32309:SF32">
    <property type="entry name" value="TYROSINE-PROTEIN KINASE ETK-RELATED"/>
    <property type="match status" value="1"/>
</dbReference>
<evidence type="ECO:0000256" key="9">
    <source>
        <dbReference type="ARBA" id="ARBA00022840"/>
    </source>
</evidence>
<evidence type="ECO:0000259" key="16">
    <source>
        <dbReference type="SMART" id="SM00382"/>
    </source>
</evidence>
<dbReference type="Pfam" id="PF13807">
    <property type="entry name" value="GNVR"/>
    <property type="match status" value="1"/>
</dbReference>
<keyword evidence="7" id="KW-0547">Nucleotide-binding</keyword>
<dbReference type="InterPro" id="IPR005702">
    <property type="entry name" value="Wzc-like_C"/>
</dbReference>
<dbReference type="CDD" id="cd05387">
    <property type="entry name" value="BY-kinase"/>
    <property type="match status" value="1"/>
</dbReference>
<dbReference type="InterPro" id="IPR027417">
    <property type="entry name" value="P-loop_NTPase"/>
</dbReference>
<evidence type="ECO:0000313" key="17">
    <source>
        <dbReference type="EMBL" id="MCS4534051.1"/>
    </source>
</evidence>
<dbReference type="EC" id="2.7.10.2" evidence="17"/>
<evidence type="ECO:0000256" key="7">
    <source>
        <dbReference type="ARBA" id="ARBA00022741"/>
    </source>
</evidence>
<dbReference type="Pfam" id="PF13614">
    <property type="entry name" value="AAA_31"/>
    <property type="match status" value="1"/>
</dbReference>
<keyword evidence="9" id="KW-0067">ATP-binding</keyword>
<evidence type="ECO:0000256" key="1">
    <source>
        <dbReference type="ARBA" id="ARBA00004429"/>
    </source>
</evidence>
<evidence type="ECO:0000256" key="12">
    <source>
        <dbReference type="ARBA" id="ARBA00023137"/>
    </source>
</evidence>
<dbReference type="Pfam" id="PF23607">
    <property type="entry name" value="WZC_N"/>
    <property type="match status" value="1"/>
</dbReference>
<dbReference type="EMBL" id="JANUXW010000005">
    <property type="protein sequence ID" value="MCS4534051.1"/>
    <property type="molecule type" value="Genomic_DNA"/>
</dbReference>
<comment type="caution">
    <text evidence="17">The sequence shown here is derived from an EMBL/GenBank/DDBJ whole genome shotgun (WGS) entry which is preliminary data.</text>
</comment>
<keyword evidence="3" id="KW-1003">Cell membrane</keyword>
<evidence type="ECO:0000256" key="10">
    <source>
        <dbReference type="ARBA" id="ARBA00022989"/>
    </source>
</evidence>
<evidence type="ECO:0000256" key="6">
    <source>
        <dbReference type="ARBA" id="ARBA00022692"/>
    </source>
</evidence>
<comment type="catalytic activity">
    <reaction evidence="13">
        <text>L-tyrosyl-[protein] + ATP = O-phospho-L-tyrosyl-[protein] + ADP + H(+)</text>
        <dbReference type="Rhea" id="RHEA:10596"/>
        <dbReference type="Rhea" id="RHEA-COMP:10136"/>
        <dbReference type="Rhea" id="RHEA-COMP:20101"/>
        <dbReference type="ChEBI" id="CHEBI:15378"/>
        <dbReference type="ChEBI" id="CHEBI:30616"/>
        <dbReference type="ChEBI" id="CHEBI:46858"/>
        <dbReference type="ChEBI" id="CHEBI:61978"/>
        <dbReference type="ChEBI" id="CHEBI:456216"/>
    </reaction>
</comment>
<dbReference type="Pfam" id="PF02706">
    <property type="entry name" value="Wzz"/>
    <property type="match status" value="1"/>
</dbReference>
<evidence type="ECO:0000256" key="15">
    <source>
        <dbReference type="SAM" id="Phobius"/>
    </source>
</evidence>
<reference evidence="17" key="1">
    <citation type="submission" date="2022-08" db="EMBL/GenBank/DDBJ databases">
        <authorList>
            <person name="Volokhov D.V."/>
            <person name="Furtak V.A."/>
            <person name="Zagorodnyaya T.A."/>
        </authorList>
    </citation>
    <scope>NUCLEOTIDE SEQUENCE</scope>
    <source>
        <strain evidence="17">CSL10203-ORH2</strain>
    </source>
</reference>
<keyword evidence="8" id="KW-0418">Kinase</keyword>
<comment type="subcellular location">
    <subcellularLocation>
        <location evidence="1">Cell inner membrane</location>
        <topology evidence="1">Multi-pass membrane protein</topology>
    </subcellularLocation>
</comment>
<evidence type="ECO:0000256" key="5">
    <source>
        <dbReference type="ARBA" id="ARBA00022679"/>
    </source>
</evidence>
<evidence type="ECO:0000256" key="11">
    <source>
        <dbReference type="ARBA" id="ARBA00023136"/>
    </source>
</evidence>
<dbReference type="InterPro" id="IPR050445">
    <property type="entry name" value="Bact_polysacc_biosynth/exp"/>
</dbReference>
<keyword evidence="12" id="KW-0829">Tyrosine-protein kinase</keyword>
<evidence type="ECO:0000256" key="3">
    <source>
        <dbReference type="ARBA" id="ARBA00022475"/>
    </source>
</evidence>